<comment type="caution">
    <text evidence="2">The sequence shown here is derived from an EMBL/GenBank/DDBJ whole genome shotgun (WGS) entry which is preliminary data.</text>
</comment>
<keyword evidence="3" id="KW-1185">Reference proteome</keyword>
<feature type="transmembrane region" description="Helical" evidence="1">
    <location>
        <begin position="107"/>
        <end position="126"/>
    </location>
</feature>
<dbReference type="EMBL" id="JAJGWQ010000003">
    <property type="protein sequence ID" value="MEB3782433.1"/>
    <property type="molecule type" value="Genomic_DNA"/>
</dbReference>
<reference evidence="2 3" key="1">
    <citation type="journal article" date="2023" name="Int J Dairy Technol">
        <title>Genome based analysis of Pseudomonas paracarnis RQ057, a strain responsible for blue discoloration spoilage in processed cheese.</title>
        <authorList>
            <person name="Rodrigues Rd.S."/>
            <person name="Machado S.G."/>
            <person name="de Carvalho A.F."/>
            <person name="Nero L.A."/>
        </authorList>
    </citation>
    <scope>NUCLEOTIDE SEQUENCE [LARGE SCALE GENOMIC DNA]</scope>
    <source>
        <strain evidence="2 3">RQ057</strain>
    </source>
</reference>
<keyword evidence="1" id="KW-0812">Transmembrane</keyword>
<sequence>MKEDKYGNFTTSDAKGFTNRQEAFYHEGQLYEEERKREAEYRRMSKGGRRSTLTFTEVVLFGPALFLFVLLLLSSSPVVLTILVVWIFVAVLINRYLKKIPEKTKKIYFWSSVILLGIVFVAYKSLTAQ</sequence>
<feature type="transmembrane region" description="Helical" evidence="1">
    <location>
        <begin position="52"/>
        <end position="72"/>
    </location>
</feature>
<protein>
    <submittedName>
        <fullName evidence="2">Uncharacterized protein</fullName>
    </submittedName>
</protein>
<evidence type="ECO:0000256" key="1">
    <source>
        <dbReference type="SAM" id="Phobius"/>
    </source>
</evidence>
<dbReference type="Proteomes" id="UP001336015">
    <property type="component" value="Unassembled WGS sequence"/>
</dbReference>
<name>A0ABU6BQ38_9PSED</name>
<keyword evidence="1" id="KW-1133">Transmembrane helix</keyword>
<organism evidence="2 3">
    <name type="scientific">Pseudomonas paracarnis</name>
    <dbReference type="NCBI Taxonomy" id="2750625"/>
    <lineage>
        <taxon>Bacteria</taxon>
        <taxon>Pseudomonadati</taxon>
        <taxon>Pseudomonadota</taxon>
        <taxon>Gammaproteobacteria</taxon>
        <taxon>Pseudomonadales</taxon>
        <taxon>Pseudomonadaceae</taxon>
        <taxon>Pseudomonas</taxon>
    </lineage>
</organism>
<proteinExistence type="predicted"/>
<feature type="transmembrane region" description="Helical" evidence="1">
    <location>
        <begin position="78"/>
        <end position="95"/>
    </location>
</feature>
<accession>A0ABU6BQ38</accession>
<keyword evidence="1" id="KW-0472">Membrane</keyword>
<evidence type="ECO:0000313" key="2">
    <source>
        <dbReference type="EMBL" id="MEB3782433.1"/>
    </source>
</evidence>
<evidence type="ECO:0000313" key="3">
    <source>
        <dbReference type="Proteomes" id="UP001336015"/>
    </source>
</evidence>
<gene>
    <name evidence="2" type="ORF">LLW09_07675</name>
</gene>
<dbReference type="RefSeq" id="WP_324835989.1">
    <property type="nucleotide sequence ID" value="NZ_JAJGWQ010000003.1"/>
</dbReference>